<protein>
    <submittedName>
        <fullName evidence="2">Uncharacterized protein</fullName>
    </submittedName>
</protein>
<keyword evidence="3" id="KW-1185">Reference proteome</keyword>
<feature type="compositionally biased region" description="Polar residues" evidence="1">
    <location>
        <begin position="1"/>
        <end position="11"/>
    </location>
</feature>
<comment type="caution">
    <text evidence="2">The sequence shown here is derived from an EMBL/GenBank/DDBJ whole genome shotgun (WGS) entry which is preliminary data.</text>
</comment>
<dbReference type="EMBL" id="JAMDHA010000037">
    <property type="protein sequence ID" value="MDD1011153.1"/>
    <property type="molecule type" value="Genomic_DNA"/>
</dbReference>
<dbReference type="AlphaFoldDB" id="A0A9X4C771"/>
<proteinExistence type="predicted"/>
<evidence type="ECO:0000313" key="3">
    <source>
        <dbReference type="Proteomes" id="UP001148185"/>
    </source>
</evidence>
<evidence type="ECO:0000256" key="1">
    <source>
        <dbReference type="SAM" id="MobiDB-lite"/>
    </source>
</evidence>
<organism evidence="2 3">
    <name type="scientific">Pseudomonas shahriarae</name>
    <dbReference type="NCBI Taxonomy" id="2745512"/>
    <lineage>
        <taxon>Bacteria</taxon>
        <taxon>Pseudomonadati</taxon>
        <taxon>Pseudomonadota</taxon>
        <taxon>Gammaproteobacteria</taxon>
        <taxon>Pseudomonadales</taxon>
        <taxon>Pseudomonadaceae</taxon>
        <taxon>Pseudomonas</taxon>
    </lineage>
</organism>
<reference evidence="2 3" key="1">
    <citation type="submission" date="2022-05" db="EMBL/GenBank/DDBJ databases">
        <title>Novel Pseudomonas spp. Isolated from a Rainbow Trout Aquaculture Facility.</title>
        <authorList>
            <person name="Testerman T."/>
            <person name="Graf J."/>
        </authorList>
    </citation>
    <scope>NUCLEOTIDE SEQUENCE [LARGE SCALE GENOMIC DNA]</scope>
    <source>
        <strain evidence="2 3">ID1042</strain>
    </source>
</reference>
<dbReference type="RefSeq" id="WP_050682288.1">
    <property type="nucleotide sequence ID" value="NZ_JAMDHA010000037.1"/>
</dbReference>
<sequence length="97" mass="11008">MLQISQGRGQQSSAAASSKKKNESTLQRLMRMYGEHMSVVQVAAELNYSVTYFRKKIGAANYQHLGWVKAIYPARKKSGRFWVYRTESVASFLDKGV</sequence>
<feature type="region of interest" description="Disordered" evidence="1">
    <location>
        <begin position="1"/>
        <end position="23"/>
    </location>
</feature>
<evidence type="ECO:0000313" key="2">
    <source>
        <dbReference type="EMBL" id="MDD1011153.1"/>
    </source>
</evidence>
<dbReference type="Proteomes" id="UP001148185">
    <property type="component" value="Unassembled WGS sequence"/>
</dbReference>
<gene>
    <name evidence="2" type="ORF">M5G27_27145</name>
</gene>
<accession>A0A9X4C771</accession>
<name>A0A9X4C771_9PSED</name>